<accession>A0A1S9I2U6</accession>
<dbReference type="Proteomes" id="UP000190256">
    <property type="component" value="Unassembled WGS sequence"/>
</dbReference>
<comment type="caution">
    <text evidence="2">The sequence shown here is derived from an EMBL/GenBank/DDBJ whole genome shotgun (WGS) entry which is preliminary data.</text>
</comment>
<dbReference type="AlphaFoldDB" id="A0A1S9I2U6"/>
<reference evidence="2 3" key="1">
    <citation type="submission" date="2016-12" db="EMBL/GenBank/DDBJ databases">
        <title>Clostridium tepidum sp. nov., a close relative of Clostridium sporogenes and Clostridium botulinum Group I.</title>
        <authorList>
            <person name="Dobritsa A.P."/>
            <person name="Kutumbaka K.K."/>
            <person name="Werner K."/>
            <person name="Wiedmann M."/>
            <person name="Asmus A."/>
            <person name="Samadpour M."/>
        </authorList>
    </citation>
    <scope>NUCLEOTIDE SEQUENCE [LARGE SCALE GENOMIC DNA]</scope>
    <source>
        <strain evidence="2 3">IEH 97212</strain>
    </source>
</reference>
<evidence type="ECO:0000313" key="3">
    <source>
        <dbReference type="Proteomes" id="UP000190256"/>
    </source>
</evidence>
<organism evidence="2 3">
    <name type="scientific">Clostridium tepidum</name>
    <dbReference type="NCBI Taxonomy" id="1962263"/>
    <lineage>
        <taxon>Bacteria</taxon>
        <taxon>Bacillati</taxon>
        <taxon>Bacillota</taxon>
        <taxon>Clostridia</taxon>
        <taxon>Eubacteriales</taxon>
        <taxon>Clostridiaceae</taxon>
        <taxon>Clostridium</taxon>
    </lineage>
</organism>
<evidence type="ECO:0000256" key="1">
    <source>
        <dbReference type="SAM" id="Phobius"/>
    </source>
</evidence>
<feature type="transmembrane region" description="Helical" evidence="1">
    <location>
        <begin position="30"/>
        <end position="49"/>
    </location>
</feature>
<protein>
    <submittedName>
        <fullName evidence="2">Uncharacterized protein</fullName>
    </submittedName>
</protein>
<dbReference type="EMBL" id="MRAE01000027">
    <property type="protein sequence ID" value="OOO64651.1"/>
    <property type="molecule type" value="Genomic_DNA"/>
</dbReference>
<feature type="transmembrane region" description="Helical" evidence="1">
    <location>
        <begin position="7"/>
        <end position="24"/>
    </location>
</feature>
<keyword evidence="1" id="KW-0812">Transmembrane</keyword>
<name>A0A1S9I2U6_9CLOT</name>
<gene>
    <name evidence="2" type="ORF">BS638_10400</name>
</gene>
<keyword evidence="1" id="KW-0472">Membrane</keyword>
<keyword evidence="1" id="KW-1133">Transmembrane helix</keyword>
<sequence length="63" mass="7246">MQSSVFRTVKLLIFGNIFLIPFYIAIRSIFIRLLFGLIIGTSLIIMLSFTNKVQKLYGKDGFK</sequence>
<evidence type="ECO:0000313" key="2">
    <source>
        <dbReference type="EMBL" id="OOO64651.1"/>
    </source>
</evidence>
<proteinExistence type="predicted"/>